<evidence type="ECO:0000256" key="1">
    <source>
        <dbReference type="SAM" id="MobiDB-lite"/>
    </source>
</evidence>
<evidence type="ECO:0000313" key="3">
    <source>
        <dbReference type="Proteomes" id="UP000274131"/>
    </source>
</evidence>
<dbReference type="OrthoDB" id="5804550at2759"/>
<reference evidence="2 3" key="2">
    <citation type="submission" date="2018-10" db="EMBL/GenBank/DDBJ databases">
        <authorList>
            <consortium name="Pathogen Informatics"/>
        </authorList>
    </citation>
    <scope>NUCLEOTIDE SEQUENCE [LARGE SCALE GENOMIC DNA]</scope>
</reference>
<name>A0A0N4UXL8_ENTVE</name>
<accession>A0A0N4UXL8</accession>
<feature type="region of interest" description="Disordered" evidence="1">
    <location>
        <begin position="168"/>
        <end position="228"/>
    </location>
</feature>
<reference evidence="4" key="1">
    <citation type="submission" date="2017-02" db="UniProtKB">
        <authorList>
            <consortium name="WormBaseParasite"/>
        </authorList>
    </citation>
    <scope>IDENTIFICATION</scope>
</reference>
<dbReference type="Proteomes" id="UP000274131">
    <property type="component" value="Unassembled WGS sequence"/>
</dbReference>
<proteinExistence type="predicted"/>
<feature type="compositionally biased region" description="Polar residues" evidence="1">
    <location>
        <begin position="177"/>
        <end position="190"/>
    </location>
</feature>
<organism evidence="4">
    <name type="scientific">Enterobius vermicularis</name>
    <name type="common">Human pinworm</name>
    <dbReference type="NCBI Taxonomy" id="51028"/>
    <lineage>
        <taxon>Eukaryota</taxon>
        <taxon>Metazoa</taxon>
        <taxon>Ecdysozoa</taxon>
        <taxon>Nematoda</taxon>
        <taxon>Chromadorea</taxon>
        <taxon>Rhabditida</taxon>
        <taxon>Spirurina</taxon>
        <taxon>Oxyuridomorpha</taxon>
        <taxon>Oxyuroidea</taxon>
        <taxon>Oxyuridae</taxon>
        <taxon>Enterobius</taxon>
    </lineage>
</organism>
<keyword evidence="3" id="KW-1185">Reference proteome</keyword>
<dbReference type="STRING" id="51028.A0A0N4UXL8"/>
<evidence type="ECO:0000313" key="2">
    <source>
        <dbReference type="EMBL" id="VDD86851.1"/>
    </source>
</evidence>
<dbReference type="EMBL" id="UXUI01007301">
    <property type="protein sequence ID" value="VDD86851.1"/>
    <property type="molecule type" value="Genomic_DNA"/>
</dbReference>
<feature type="region of interest" description="Disordered" evidence="1">
    <location>
        <begin position="98"/>
        <end position="119"/>
    </location>
</feature>
<feature type="compositionally biased region" description="Low complexity" evidence="1">
    <location>
        <begin position="48"/>
        <end position="61"/>
    </location>
</feature>
<dbReference type="WBParaSite" id="EVEC_0000228601-mRNA-1">
    <property type="protein sequence ID" value="EVEC_0000228601-mRNA-1"/>
    <property type="gene ID" value="EVEC_0000228601"/>
</dbReference>
<feature type="compositionally biased region" description="Basic and acidic residues" evidence="1">
    <location>
        <begin position="1"/>
        <end position="11"/>
    </location>
</feature>
<feature type="region of interest" description="Disordered" evidence="1">
    <location>
        <begin position="1"/>
        <end position="30"/>
    </location>
</feature>
<protein>
    <submittedName>
        <fullName evidence="4">Protein kinase domain-containing protein</fullName>
    </submittedName>
</protein>
<feature type="region of interest" description="Disordered" evidence="1">
    <location>
        <begin position="42"/>
        <end position="70"/>
    </location>
</feature>
<feature type="compositionally biased region" description="Basic and acidic residues" evidence="1">
    <location>
        <begin position="210"/>
        <end position="228"/>
    </location>
</feature>
<sequence>MLHRIMLEKNADNNGLKRGMKPLRSCTTRSPDHAFRTFSRRCHASSVSENTHTSPSSASSRDPSEAMTSSRSSFLELIGIRKKKDSCTEKKNSFGKQIFKKRKRKASESDSLQSNDEERCNDGKWTVLNVTSKFSTSENLGKAENVTKTLLPEPKQYRLQRQKRVMRFNAENKENSSCRYSGSQTSSVQRDSTKRILSSGAESRLHQRCSSRESTDTTRGRRGHRGDDDALMLHKELEMFKSRNNRLIEQLRQKSIEYSKLSSHVASLQKQVDVFRNRCRLNEDLEKWTFDDRINLHSKKILDLAVNSTLKEQETSQAAIEQLERLQRENFHLLQLRATEVSFQERHIRHLLEMMPSYDALYSFTMGILRKLGQLRATFIERSAKSTEKELELMQMRICLILANAQVKHIIFIFLLFTFEDHYNIERLKLRNNDTTAVRRRPVSYHGDNLHDRLNNAQLNFYIPLQLHGSRLEKFHQSTAVDVEAEVERNEQSIESEFLRLFDYARCK</sequence>
<dbReference type="AlphaFoldDB" id="A0A0N4UXL8"/>
<evidence type="ECO:0000313" key="4">
    <source>
        <dbReference type="WBParaSite" id="EVEC_0000228601-mRNA-1"/>
    </source>
</evidence>
<gene>
    <name evidence="2" type="ORF">EVEC_LOCUS1994</name>
</gene>